<reference evidence="3 4" key="1">
    <citation type="submission" date="2018-09" db="EMBL/GenBank/DDBJ databases">
        <title>Isolation, diversity and antifungal activity of actinobacteria from wheat.</title>
        <authorList>
            <person name="Han C."/>
        </authorList>
    </citation>
    <scope>NUCLEOTIDE SEQUENCE [LARGE SCALE GENOMIC DNA]</scope>
    <source>
        <strain evidence="3 4">NEAU-YY265</strain>
    </source>
</reference>
<protein>
    <submittedName>
        <fullName evidence="3">Sugar ABC transporter substrate-binding protein</fullName>
    </submittedName>
</protein>
<dbReference type="AlphaFoldDB" id="A0A418KR52"/>
<evidence type="ECO:0000313" key="3">
    <source>
        <dbReference type="EMBL" id="RIQ22865.1"/>
    </source>
</evidence>
<keyword evidence="2" id="KW-0732">Signal</keyword>
<feature type="chain" id="PRO_5019382092" evidence="2">
    <location>
        <begin position="34"/>
        <end position="446"/>
    </location>
</feature>
<dbReference type="CDD" id="cd13585">
    <property type="entry name" value="PBP2_TMBP_like"/>
    <property type="match status" value="1"/>
</dbReference>
<dbReference type="Pfam" id="PF01547">
    <property type="entry name" value="SBP_bac_1"/>
    <property type="match status" value="1"/>
</dbReference>
<comment type="caution">
    <text evidence="3">The sequence shown here is derived from an EMBL/GenBank/DDBJ whole genome shotgun (WGS) entry which is preliminary data.</text>
</comment>
<evidence type="ECO:0000256" key="1">
    <source>
        <dbReference type="SAM" id="MobiDB-lite"/>
    </source>
</evidence>
<accession>A0A418KR52</accession>
<evidence type="ECO:0000256" key="2">
    <source>
        <dbReference type="SAM" id="SignalP"/>
    </source>
</evidence>
<keyword evidence="4" id="KW-1185">Reference proteome</keyword>
<dbReference type="InterPro" id="IPR006059">
    <property type="entry name" value="SBP"/>
</dbReference>
<dbReference type="EMBL" id="QUAL01000129">
    <property type="protein sequence ID" value="RIQ22865.1"/>
    <property type="molecule type" value="Genomic_DNA"/>
</dbReference>
<dbReference type="Gene3D" id="3.40.190.10">
    <property type="entry name" value="Periplasmic binding protein-like II"/>
    <property type="match status" value="1"/>
</dbReference>
<dbReference type="PANTHER" id="PTHR43649">
    <property type="entry name" value="ARABINOSE-BINDING PROTEIN-RELATED"/>
    <property type="match status" value="1"/>
</dbReference>
<sequence>MTMNVHEGTVRRPAATRRAGRLAVAGVAVIALAACGGGTEAGGGDGEDDGGTVTLQFIHPEVAGSFDPLIEAYEASHPGVRIEATNVPFDQLQSTLQSRLSQGDSSIDVYTVDPSRIPGIVAREQLLDISDLMDQAEEATIPSSLEPNVVDGKLWSLPIWTSEQYLYYNPTLLEQAGITPPSKDPAQRWTWEQVVEAARQAQAAGAEHGLLIEQINRYYQLQPLAESLGGGPGLSGDDLLTPDLTNDGWVRAMTWFRDIHESGVAPRGIAPDQMGPLFAAGKAAFYVGGPWVIPGWKAENAAFGIAPHPYFADGEPATPTDSWSWGISPHSEHVEEAKEFLEWAALTTEGSLATIEKIFIPPTNAEAFDEYMGRLDASVPGVTEGAGDLMLHELENTAVHRPPSLGYIQFEEMMVNVFEDIRNGSDPEERLSKAEEELESAFSRLR</sequence>
<feature type="signal peptide" evidence="2">
    <location>
        <begin position="1"/>
        <end position="33"/>
    </location>
</feature>
<name>A0A418KR52_9ACTN</name>
<feature type="compositionally biased region" description="Basic and acidic residues" evidence="1">
    <location>
        <begin position="424"/>
        <end position="435"/>
    </location>
</feature>
<gene>
    <name evidence="3" type="ORF">DY240_13120</name>
</gene>
<dbReference type="InterPro" id="IPR050490">
    <property type="entry name" value="Bact_solute-bd_prot1"/>
</dbReference>
<dbReference type="SUPFAM" id="SSF53850">
    <property type="entry name" value="Periplasmic binding protein-like II"/>
    <property type="match status" value="1"/>
</dbReference>
<feature type="region of interest" description="Disordered" evidence="1">
    <location>
        <begin position="424"/>
        <end position="446"/>
    </location>
</feature>
<dbReference type="Proteomes" id="UP000284057">
    <property type="component" value="Unassembled WGS sequence"/>
</dbReference>
<dbReference type="PANTHER" id="PTHR43649:SF12">
    <property type="entry name" value="DIACETYLCHITOBIOSE BINDING PROTEIN DASA"/>
    <property type="match status" value="1"/>
</dbReference>
<proteinExistence type="predicted"/>
<evidence type="ECO:0000313" key="4">
    <source>
        <dbReference type="Proteomes" id="UP000284057"/>
    </source>
</evidence>
<organism evidence="3 4">
    <name type="scientific">Jiangella rhizosphaerae</name>
    <dbReference type="NCBI Taxonomy" id="2293569"/>
    <lineage>
        <taxon>Bacteria</taxon>
        <taxon>Bacillati</taxon>
        <taxon>Actinomycetota</taxon>
        <taxon>Actinomycetes</taxon>
        <taxon>Jiangellales</taxon>
        <taxon>Jiangellaceae</taxon>
        <taxon>Jiangella</taxon>
    </lineage>
</organism>